<evidence type="ECO:0000313" key="6">
    <source>
        <dbReference type="Proteomes" id="UP001199319"/>
    </source>
</evidence>
<keyword evidence="3" id="KW-0406">Ion transport</keyword>
<dbReference type="EMBL" id="JAJEPW010000003">
    <property type="protein sequence ID" value="MCC2128281.1"/>
    <property type="molecule type" value="Genomic_DNA"/>
</dbReference>
<dbReference type="NCBIfam" id="NF002565">
    <property type="entry name" value="PRK02195.1"/>
    <property type="match status" value="1"/>
</dbReference>
<dbReference type="Gene3D" id="1.10.287.3240">
    <property type="match status" value="1"/>
</dbReference>
<evidence type="ECO:0000256" key="3">
    <source>
        <dbReference type="ARBA" id="ARBA00023065"/>
    </source>
</evidence>
<accession>A0AAE3A962</accession>
<dbReference type="Proteomes" id="UP001199319">
    <property type="component" value="Unassembled WGS sequence"/>
</dbReference>
<name>A0AAE3A962_9FIRM</name>
<dbReference type="InterPro" id="IPR002699">
    <property type="entry name" value="V_ATPase_D"/>
</dbReference>
<evidence type="ECO:0000256" key="2">
    <source>
        <dbReference type="ARBA" id="ARBA00022448"/>
    </source>
</evidence>
<evidence type="ECO:0000256" key="1">
    <source>
        <dbReference type="ARBA" id="ARBA00005850"/>
    </source>
</evidence>
<organism evidence="5 6">
    <name type="scientific">Brotocaccenecus cirricatena</name>
    <dbReference type="NCBI Taxonomy" id="3064195"/>
    <lineage>
        <taxon>Bacteria</taxon>
        <taxon>Bacillati</taxon>
        <taxon>Bacillota</taxon>
        <taxon>Clostridia</taxon>
        <taxon>Eubacteriales</taxon>
        <taxon>Oscillospiraceae</taxon>
        <taxon>Brotocaccenecus</taxon>
    </lineage>
</organism>
<keyword evidence="6" id="KW-1185">Reference proteome</keyword>
<evidence type="ECO:0000313" key="5">
    <source>
        <dbReference type="EMBL" id="MCC2128281.1"/>
    </source>
</evidence>
<evidence type="ECO:0000256" key="4">
    <source>
        <dbReference type="SAM" id="Coils"/>
    </source>
</evidence>
<keyword evidence="4" id="KW-0175">Coiled coil</keyword>
<dbReference type="NCBIfam" id="TIGR00309">
    <property type="entry name" value="V_ATPase_subD"/>
    <property type="match status" value="1"/>
</dbReference>
<dbReference type="RefSeq" id="WP_302927687.1">
    <property type="nucleotide sequence ID" value="NZ_JAJEPW010000003.1"/>
</dbReference>
<comment type="caution">
    <text evidence="5">The sequence shown here is derived from an EMBL/GenBank/DDBJ whole genome shotgun (WGS) entry which is preliminary data.</text>
</comment>
<feature type="coiled-coil region" evidence="4">
    <location>
        <begin position="131"/>
        <end position="165"/>
    </location>
</feature>
<dbReference type="GO" id="GO:0046961">
    <property type="term" value="F:proton-transporting ATPase activity, rotational mechanism"/>
    <property type="evidence" value="ECO:0007669"/>
    <property type="project" value="InterPro"/>
</dbReference>
<reference evidence="5" key="1">
    <citation type="submission" date="2021-10" db="EMBL/GenBank/DDBJ databases">
        <title>Anaerobic single-cell dispensing facilitates the cultivation of human gut bacteria.</title>
        <authorList>
            <person name="Afrizal A."/>
        </authorList>
    </citation>
    <scope>NUCLEOTIDE SEQUENCE</scope>
    <source>
        <strain evidence="5">CLA-AA-H272</strain>
    </source>
</reference>
<dbReference type="Pfam" id="PF01813">
    <property type="entry name" value="ATP-synt_D"/>
    <property type="match status" value="1"/>
</dbReference>
<proteinExistence type="inferred from homology"/>
<keyword evidence="2" id="KW-0813">Transport</keyword>
<sequence length="204" mass="23390">MAVKLTKNELKVQKDRLKQFQRYLPTLQLKKQQLQSVVMQVTAQLEQVEQQRRAAVAGLDDWVAVFAENDSFPADKRLETLIRPHHVVCGQENIAGVTVPVFQELSFEEIQYDVADYPLWVDTAAVRLREIARLDALEKTLRRQVELLEQELRSTAQRVNLFEKVKIPEAKENIRVIGIYLGDQQTSAVVRGKIAKKKLQEVSG</sequence>
<gene>
    <name evidence="5" type="ORF">LKD37_01890</name>
</gene>
<protein>
    <submittedName>
        <fullName evidence="5">V-type ATP synthase subunit D</fullName>
    </submittedName>
</protein>
<comment type="similarity">
    <text evidence="1">Belongs to the V-ATPase D subunit family.</text>
</comment>
<dbReference type="AlphaFoldDB" id="A0AAE3A962"/>